<dbReference type="PANTHER" id="PTHR23513">
    <property type="entry name" value="INTEGRAL MEMBRANE EFFLUX PROTEIN-RELATED"/>
    <property type="match status" value="1"/>
</dbReference>
<feature type="transmembrane region" description="Helical" evidence="7">
    <location>
        <begin position="324"/>
        <end position="347"/>
    </location>
</feature>
<sequence>MEDGTTPHDTDTNAADPALAPFRQPVFRAVWIASLVSNFGGLIQSVGAAWMMTTVGGTPQQVALVQGATTLPILLLALWAGAAADNLDKRKVMLWAQLAMLALSAALAVLAWIGWLSPAILLFFTFAIACGTAINGPAWQASVSDMVPRAALPQAVALNGMGFNIARSVGPAVGGAIIALAGAAAAFLVNALSYVGLIVVLARWRPVRPPRLLPREQLGGAMTAGLRYAVMSPHLRVVLGRAAIFGIGASAVPALLPLVARDLIGGGPLTYGLLFGGFGLGAVVGALVLQPLRRRWSTEGVTTLASLVLAAGAIGAGLGGSLLLALPAMTLAGAGWVFALATLNVSVQLATPRWVVARALALFQMAAYGGMALGSWLFGIAAQDHGPAIALMLAGGVLIVSALSGRLYPLSDTDDVSLDPLDDWKEPDTAVPVDMRSGPITIAVEHRVAPEDIVAFLALMSERRRIRMRDGARHWLLSRDLADPTLWVERFDFATWLDYVRHNQRRTIADAENQDALRRLRIGGLPSVVHRLIERSVGVVPTSLDEPTTREPMTDPTRAA</sequence>
<keyword evidence="2" id="KW-0813">Transport</keyword>
<feature type="transmembrane region" description="Helical" evidence="7">
    <location>
        <begin position="63"/>
        <end position="82"/>
    </location>
</feature>
<dbReference type="Proteomes" id="UP000763641">
    <property type="component" value="Unassembled WGS sequence"/>
</dbReference>
<reference evidence="9 10" key="1">
    <citation type="submission" date="2020-12" db="EMBL/GenBank/DDBJ databases">
        <title>Sphingomonas sp.</title>
        <authorList>
            <person name="Kim M.K."/>
        </authorList>
    </citation>
    <scope>NUCLEOTIDE SEQUENCE [LARGE SCALE GENOMIC DNA]</scope>
    <source>
        <strain evidence="9 10">BT552</strain>
    </source>
</reference>
<feature type="transmembrane region" description="Helical" evidence="7">
    <location>
        <begin position="119"/>
        <end position="139"/>
    </location>
</feature>
<protein>
    <submittedName>
        <fullName evidence="9">MFS transporter</fullName>
    </submittedName>
</protein>
<accession>A0ABS2DBL6</accession>
<gene>
    <name evidence="9" type="ORF">ILT43_18295</name>
</gene>
<keyword evidence="3" id="KW-1003">Cell membrane</keyword>
<proteinExistence type="predicted"/>
<evidence type="ECO:0000256" key="2">
    <source>
        <dbReference type="ARBA" id="ARBA00022448"/>
    </source>
</evidence>
<feature type="transmembrane region" description="Helical" evidence="7">
    <location>
        <begin position="29"/>
        <end position="51"/>
    </location>
</feature>
<dbReference type="PANTHER" id="PTHR23513:SF11">
    <property type="entry name" value="STAPHYLOFERRIN A TRANSPORTER"/>
    <property type="match status" value="1"/>
</dbReference>
<feature type="transmembrane region" description="Helical" evidence="7">
    <location>
        <begin position="176"/>
        <end position="202"/>
    </location>
</feature>
<feature type="transmembrane region" description="Helical" evidence="7">
    <location>
        <begin position="301"/>
        <end position="318"/>
    </location>
</feature>
<evidence type="ECO:0000313" key="10">
    <source>
        <dbReference type="Proteomes" id="UP000763641"/>
    </source>
</evidence>
<feature type="transmembrane region" description="Helical" evidence="7">
    <location>
        <begin position="271"/>
        <end position="289"/>
    </location>
</feature>
<keyword evidence="4 7" id="KW-0812">Transmembrane</keyword>
<evidence type="ECO:0000256" key="5">
    <source>
        <dbReference type="ARBA" id="ARBA00022989"/>
    </source>
</evidence>
<comment type="caution">
    <text evidence="9">The sequence shown here is derived from an EMBL/GenBank/DDBJ whole genome shotgun (WGS) entry which is preliminary data.</text>
</comment>
<name>A0ABS2DBL6_9SPHN</name>
<feature type="transmembrane region" description="Helical" evidence="7">
    <location>
        <begin position="94"/>
        <end position="113"/>
    </location>
</feature>
<evidence type="ECO:0000313" key="9">
    <source>
        <dbReference type="EMBL" id="MBM6578336.1"/>
    </source>
</evidence>
<comment type="subcellular location">
    <subcellularLocation>
        <location evidence="1">Cell membrane</location>
        <topology evidence="1">Multi-pass membrane protein</topology>
    </subcellularLocation>
</comment>
<evidence type="ECO:0000256" key="3">
    <source>
        <dbReference type="ARBA" id="ARBA00022475"/>
    </source>
</evidence>
<dbReference type="InterPro" id="IPR010290">
    <property type="entry name" value="TM_effector"/>
</dbReference>
<dbReference type="RefSeq" id="WP_204200431.1">
    <property type="nucleotide sequence ID" value="NZ_JAFEMC010000007.1"/>
</dbReference>
<evidence type="ECO:0000256" key="1">
    <source>
        <dbReference type="ARBA" id="ARBA00004651"/>
    </source>
</evidence>
<dbReference type="PROSITE" id="PS50850">
    <property type="entry name" value="MFS"/>
    <property type="match status" value="1"/>
</dbReference>
<evidence type="ECO:0000256" key="4">
    <source>
        <dbReference type="ARBA" id="ARBA00022692"/>
    </source>
</evidence>
<evidence type="ECO:0000256" key="6">
    <source>
        <dbReference type="ARBA" id="ARBA00023136"/>
    </source>
</evidence>
<evidence type="ECO:0000256" key="7">
    <source>
        <dbReference type="SAM" id="Phobius"/>
    </source>
</evidence>
<feature type="domain" description="Major facilitator superfamily (MFS) profile" evidence="8">
    <location>
        <begin position="26"/>
        <end position="413"/>
    </location>
</feature>
<feature type="transmembrane region" description="Helical" evidence="7">
    <location>
        <begin position="238"/>
        <end position="259"/>
    </location>
</feature>
<dbReference type="EMBL" id="JAFEMC010000007">
    <property type="protein sequence ID" value="MBM6578336.1"/>
    <property type="molecule type" value="Genomic_DNA"/>
</dbReference>
<feature type="transmembrane region" description="Helical" evidence="7">
    <location>
        <begin position="388"/>
        <end position="408"/>
    </location>
</feature>
<dbReference type="Gene3D" id="1.20.1250.20">
    <property type="entry name" value="MFS general substrate transporter like domains"/>
    <property type="match status" value="1"/>
</dbReference>
<evidence type="ECO:0000259" key="8">
    <source>
        <dbReference type="PROSITE" id="PS50850"/>
    </source>
</evidence>
<dbReference type="InterPro" id="IPR036259">
    <property type="entry name" value="MFS_trans_sf"/>
</dbReference>
<keyword evidence="10" id="KW-1185">Reference proteome</keyword>
<dbReference type="SUPFAM" id="SSF103473">
    <property type="entry name" value="MFS general substrate transporter"/>
    <property type="match status" value="1"/>
</dbReference>
<keyword evidence="6 7" id="KW-0472">Membrane</keyword>
<dbReference type="InterPro" id="IPR020846">
    <property type="entry name" value="MFS_dom"/>
</dbReference>
<keyword evidence="5 7" id="KW-1133">Transmembrane helix</keyword>
<organism evidence="9 10">
    <name type="scientific">Sphingomonas longa</name>
    <dbReference type="NCBI Taxonomy" id="2778730"/>
    <lineage>
        <taxon>Bacteria</taxon>
        <taxon>Pseudomonadati</taxon>
        <taxon>Pseudomonadota</taxon>
        <taxon>Alphaproteobacteria</taxon>
        <taxon>Sphingomonadales</taxon>
        <taxon>Sphingomonadaceae</taxon>
        <taxon>Sphingomonas</taxon>
    </lineage>
</organism>
<feature type="transmembrane region" description="Helical" evidence="7">
    <location>
        <begin position="359"/>
        <end position="382"/>
    </location>
</feature>
<dbReference type="CDD" id="cd06173">
    <property type="entry name" value="MFS_MefA_like"/>
    <property type="match status" value="1"/>
</dbReference>
<dbReference type="Pfam" id="PF05977">
    <property type="entry name" value="MFS_3"/>
    <property type="match status" value="1"/>
</dbReference>